<name>A0A327NDF6_9BACT</name>
<reference evidence="1 2" key="1">
    <citation type="submission" date="2018-06" db="EMBL/GenBank/DDBJ databases">
        <title>Spirosoma sp. HMF3257 Genome sequencing and assembly.</title>
        <authorList>
            <person name="Kang H."/>
            <person name="Cha I."/>
            <person name="Kim H."/>
            <person name="Kang J."/>
            <person name="Joh K."/>
        </authorList>
    </citation>
    <scope>NUCLEOTIDE SEQUENCE [LARGE SCALE GENOMIC DNA]</scope>
    <source>
        <strain evidence="1 2">HMF3257</strain>
    </source>
</reference>
<comment type="caution">
    <text evidence="1">The sequence shown here is derived from an EMBL/GenBank/DDBJ whole genome shotgun (WGS) entry which is preliminary data.</text>
</comment>
<evidence type="ECO:0000313" key="1">
    <source>
        <dbReference type="EMBL" id="RAI73311.1"/>
    </source>
</evidence>
<keyword evidence="2" id="KW-1185">Reference proteome</keyword>
<dbReference type="Proteomes" id="UP000249016">
    <property type="component" value="Unassembled WGS sequence"/>
</dbReference>
<proteinExistence type="predicted"/>
<gene>
    <name evidence="1" type="ORF">HMF3257_00645</name>
</gene>
<dbReference type="AlphaFoldDB" id="A0A327NDF6"/>
<evidence type="ECO:0000313" key="2">
    <source>
        <dbReference type="Proteomes" id="UP000249016"/>
    </source>
</evidence>
<organism evidence="1 2">
    <name type="scientific">Spirosoma telluris</name>
    <dbReference type="NCBI Taxonomy" id="2183553"/>
    <lineage>
        <taxon>Bacteria</taxon>
        <taxon>Pseudomonadati</taxon>
        <taxon>Bacteroidota</taxon>
        <taxon>Cytophagia</taxon>
        <taxon>Cytophagales</taxon>
        <taxon>Cytophagaceae</taxon>
        <taxon>Spirosoma</taxon>
    </lineage>
</organism>
<dbReference type="RefSeq" id="WP_111340193.1">
    <property type="nucleotide sequence ID" value="NZ_QLII01000001.1"/>
</dbReference>
<dbReference type="EMBL" id="QLII01000001">
    <property type="protein sequence ID" value="RAI73311.1"/>
    <property type="molecule type" value="Genomic_DNA"/>
</dbReference>
<accession>A0A327NDF6</accession>
<sequence>MTLDAIIDRYEDGTLAAEPDAVLLAAQAKVETWHAWRHDNPTARPSAVPSVEVLSNISAFIQTTTNNRYGCND</sequence>
<protein>
    <submittedName>
        <fullName evidence="1">Uncharacterized protein</fullName>
    </submittedName>
</protein>